<keyword evidence="2" id="KW-1185">Reference proteome</keyword>
<reference evidence="1" key="1">
    <citation type="submission" date="2021-01" db="EMBL/GenBank/DDBJ databases">
        <authorList>
            <consortium name="Genoscope - CEA"/>
            <person name="William W."/>
        </authorList>
    </citation>
    <scope>NUCLEOTIDE SEQUENCE</scope>
</reference>
<dbReference type="Proteomes" id="UP000688137">
    <property type="component" value="Unassembled WGS sequence"/>
</dbReference>
<organism evidence="1 2">
    <name type="scientific">Paramecium primaurelia</name>
    <dbReference type="NCBI Taxonomy" id="5886"/>
    <lineage>
        <taxon>Eukaryota</taxon>
        <taxon>Sar</taxon>
        <taxon>Alveolata</taxon>
        <taxon>Ciliophora</taxon>
        <taxon>Intramacronucleata</taxon>
        <taxon>Oligohymenophorea</taxon>
        <taxon>Peniculida</taxon>
        <taxon>Parameciidae</taxon>
        <taxon>Paramecium</taxon>
    </lineage>
</organism>
<sequence>MRKNYNKKLNEISEKLILEQLLSIEGSKDTKKIKKVTIQAVEDEQLLKDSKQLIEKQKVTQNQSITIQKSRINIQKRN</sequence>
<accession>A0A8S1QLQ9</accession>
<evidence type="ECO:0000313" key="1">
    <source>
        <dbReference type="EMBL" id="CAD8116918.1"/>
    </source>
</evidence>
<comment type="caution">
    <text evidence="1">The sequence shown here is derived from an EMBL/GenBank/DDBJ whole genome shotgun (WGS) entry which is preliminary data.</text>
</comment>
<evidence type="ECO:0000313" key="2">
    <source>
        <dbReference type="Proteomes" id="UP000688137"/>
    </source>
</evidence>
<dbReference type="EMBL" id="CAJJDM010000193">
    <property type="protein sequence ID" value="CAD8116918.1"/>
    <property type="molecule type" value="Genomic_DNA"/>
</dbReference>
<protein>
    <submittedName>
        <fullName evidence="1">Uncharacterized protein</fullName>
    </submittedName>
</protein>
<proteinExistence type="predicted"/>
<gene>
    <name evidence="1" type="ORF">PPRIM_AZ9-3.1.T1840002</name>
</gene>
<dbReference type="AlphaFoldDB" id="A0A8S1QLQ9"/>
<name>A0A8S1QLQ9_PARPR</name>